<protein>
    <submittedName>
        <fullName evidence="8">Predicted arabinose efflux permease, MFS family</fullName>
    </submittedName>
</protein>
<feature type="transmembrane region" description="Helical" evidence="6">
    <location>
        <begin position="174"/>
        <end position="196"/>
    </location>
</feature>
<evidence type="ECO:0000259" key="7">
    <source>
        <dbReference type="PROSITE" id="PS50850"/>
    </source>
</evidence>
<dbReference type="NCBIfam" id="NF009048">
    <property type="entry name" value="PRK12382.1"/>
    <property type="match status" value="1"/>
</dbReference>
<dbReference type="EMBL" id="FOTS01000047">
    <property type="protein sequence ID" value="SFM15249.1"/>
    <property type="molecule type" value="Genomic_DNA"/>
</dbReference>
<sequence length="397" mass="42046">MSKISLKQSLSKLGIAIFLTYLSVAMALPVIPVFVKEVLNLPNWLGGFAVGVSFIATILSRKYAGDFADTKSSKKCFMIGFFFYMVAALVCMAASIAGLSASISFAILIVGRLLLGIGESMTTVGIPSWHFLYLGPVHSGKILAVLGMAMYGAFALGGPVGLTLYRSFGFDSVMLASSIVPIIGVIMFITSPEVAPHKAIAVKKSFLKLLRSIWKQGMAVTLQGIGFAVLGAFISLYFKDQGWPYAGIGLSLFGIGFVISRILFGTLPDKIGGVKVALVSLMVETAGQGLLWLAPHYSLALLGALLTGLGCSMIYPAMGVEVIKRISPEQRGAAFGGFAMFQDVAYAFSAPIGGVIADKFSYSSTFLFGFIAAVGGIIIVRSMMIKNLPVKNTDSTL</sequence>
<dbReference type="Gene3D" id="1.20.1250.20">
    <property type="entry name" value="MFS general substrate transporter like domains"/>
    <property type="match status" value="1"/>
</dbReference>
<reference evidence="9" key="1">
    <citation type="submission" date="2016-10" db="EMBL/GenBank/DDBJ databases">
        <authorList>
            <person name="Varghese N."/>
            <person name="Submissions S."/>
        </authorList>
    </citation>
    <scope>NUCLEOTIDE SEQUENCE [LARGE SCALE GENOMIC DNA]</scope>
    <source>
        <strain evidence="9">DSM 13327</strain>
    </source>
</reference>
<keyword evidence="4 6" id="KW-1133">Transmembrane helix</keyword>
<feature type="transmembrane region" description="Helical" evidence="6">
    <location>
        <begin position="276"/>
        <end position="294"/>
    </location>
</feature>
<keyword evidence="3 6" id="KW-0812">Transmembrane</keyword>
<feature type="transmembrane region" description="Helical" evidence="6">
    <location>
        <begin position="360"/>
        <end position="380"/>
    </location>
</feature>
<evidence type="ECO:0000256" key="3">
    <source>
        <dbReference type="ARBA" id="ARBA00022692"/>
    </source>
</evidence>
<dbReference type="NCBIfam" id="NF003477">
    <property type="entry name" value="PRK05122.1"/>
    <property type="match status" value="1"/>
</dbReference>
<evidence type="ECO:0000256" key="4">
    <source>
        <dbReference type="ARBA" id="ARBA00022989"/>
    </source>
</evidence>
<feature type="domain" description="Major facilitator superfamily (MFS) profile" evidence="7">
    <location>
        <begin position="9"/>
        <end position="387"/>
    </location>
</feature>
<evidence type="ECO:0000256" key="6">
    <source>
        <dbReference type="SAM" id="Phobius"/>
    </source>
</evidence>
<dbReference type="PROSITE" id="PS50850">
    <property type="entry name" value="MFS"/>
    <property type="match status" value="1"/>
</dbReference>
<dbReference type="STRING" id="1123291.SAMN04490355_104720"/>
<dbReference type="RefSeq" id="WP_090941891.1">
    <property type="nucleotide sequence ID" value="NZ_FOTS01000047.1"/>
</dbReference>
<feature type="transmembrane region" description="Helical" evidence="6">
    <location>
        <begin position="332"/>
        <end position="354"/>
    </location>
</feature>
<dbReference type="InterPro" id="IPR020846">
    <property type="entry name" value="MFS_dom"/>
</dbReference>
<dbReference type="InterPro" id="IPR052714">
    <property type="entry name" value="MFS_Exporter"/>
</dbReference>
<dbReference type="InterPro" id="IPR037541">
    <property type="entry name" value="MFS_YfcJ"/>
</dbReference>
<dbReference type="GO" id="GO:0005886">
    <property type="term" value="C:plasma membrane"/>
    <property type="evidence" value="ECO:0007669"/>
    <property type="project" value="UniProtKB-SubCell"/>
</dbReference>
<feature type="transmembrane region" description="Helical" evidence="6">
    <location>
        <begin position="41"/>
        <end position="60"/>
    </location>
</feature>
<keyword evidence="5 6" id="KW-0472">Membrane</keyword>
<proteinExistence type="inferred from homology"/>
<dbReference type="AlphaFoldDB" id="A0A1I4NIG5"/>
<dbReference type="OrthoDB" id="322544at2"/>
<organism evidence="8 9">
    <name type="scientific">Pelosinus propionicus DSM 13327</name>
    <dbReference type="NCBI Taxonomy" id="1123291"/>
    <lineage>
        <taxon>Bacteria</taxon>
        <taxon>Bacillati</taxon>
        <taxon>Bacillota</taxon>
        <taxon>Negativicutes</taxon>
        <taxon>Selenomonadales</taxon>
        <taxon>Sporomusaceae</taxon>
        <taxon>Pelosinus</taxon>
    </lineage>
</organism>
<feature type="transmembrane region" description="Helical" evidence="6">
    <location>
        <begin position="81"/>
        <end position="107"/>
    </location>
</feature>
<feature type="transmembrane region" description="Helical" evidence="6">
    <location>
        <begin position="142"/>
        <end position="162"/>
    </location>
</feature>
<feature type="transmembrane region" description="Helical" evidence="6">
    <location>
        <begin position="12"/>
        <end position="35"/>
    </location>
</feature>
<evidence type="ECO:0000313" key="9">
    <source>
        <dbReference type="Proteomes" id="UP000199520"/>
    </source>
</evidence>
<feature type="transmembrane region" description="Helical" evidence="6">
    <location>
        <begin position="113"/>
        <end position="135"/>
    </location>
</feature>
<gene>
    <name evidence="8" type="ORF">SAMN04490355_104720</name>
</gene>
<dbReference type="PANTHER" id="PTHR23531:SF1">
    <property type="entry name" value="QUINOLENE RESISTANCE PROTEIN NORA"/>
    <property type="match status" value="1"/>
</dbReference>
<dbReference type="HAMAP" id="MF_02091">
    <property type="entry name" value="MFS_YfcJ"/>
    <property type="match status" value="1"/>
</dbReference>
<dbReference type="Proteomes" id="UP000199520">
    <property type="component" value="Unassembled WGS sequence"/>
</dbReference>
<feature type="transmembrane region" description="Helical" evidence="6">
    <location>
        <begin position="244"/>
        <end position="264"/>
    </location>
</feature>
<name>A0A1I4NIG5_9FIRM</name>
<evidence type="ECO:0000256" key="2">
    <source>
        <dbReference type="ARBA" id="ARBA00022448"/>
    </source>
</evidence>
<dbReference type="InterPro" id="IPR036259">
    <property type="entry name" value="MFS_trans_sf"/>
</dbReference>
<dbReference type="SUPFAM" id="SSF103473">
    <property type="entry name" value="MFS general substrate transporter"/>
    <property type="match status" value="1"/>
</dbReference>
<comment type="subcellular location">
    <subcellularLocation>
        <location evidence="1">Cell membrane</location>
        <topology evidence="1">Multi-pass membrane protein</topology>
    </subcellularLocation>
</comment>
<evidence type="ECO:0000313" key="8">
    <source>
        <dbReference type="EMBL" id="SFM15249.1"/>
    </source>
</evidence>
<accession>A0A1I4NIG5</accession>
<dbReference type="GO" id="GO:0022857">
    <property type="term" value="F:transmembrane transporter activity"/>
    <property type="evidence" value="ECO:0007669"/>
    <property type="project" value="InterPro"/>
</dbReference>
<dbReference type="Pfam" id="PF07690">
    <property type="entry name" value="MFS_1"/>
    <property type="match status" value="1"/>
</dbReference>
<evidence type="ECO:0000256" key="1">
    <source>
        <dbReference type="ARBA" id="ARBA00004651"/>
    </source>
</evidence>
<keyword evidence="2" id="KW-0813">Transport</keyword>
<dbReference type="PANTHER" id="PTHR23531">
    <property type="entry name" value="QUINOLENE RESISTANCE PROTEIN NORA"/>
    <property type="match status" value="1"/>
</dbReference>
<keyword evidence="9" id="KW-1185">Reference proteome</keyword>
<feature type="transmembrane region" description="Helical" evidence="6">
    <location>
        <begin position="217"/>
        <end position="238"/>
    </location>
</feature>
<feature type="transmembrane region" description="Helical" evidence="6">
    <location>
        <begin position="300"/>
        <end position="320"/>
    </location>
</feature>
<evidence type="ECO:0000256" key="5">
    <source>
        <dbReference type="ARBA" id="ARBA00023136"/>
    </source>
</evidence>
<dbReference type="InterPro" id="IPR011701">
    <property type="entry name" value="MFS"/>
</dbReference>